<proteinExistence type="predicted"/>
<comment type="caution">
    <text evidence="1">The sequence shown here is derived from an EMBL/GenBank/DDBJ whole genome shotgun (WGS) entry which is preliminary data.</text>
</comment>
<protein>
    <submittedName>
        <fullName evidence="1">Uncharacterized protein</fullName>
    </submittedName>
</protein>
<sequence>MPLGDFFKKSQQQKETKVRSSSSKSSKSQQQKPQTTSSALVAPDTKKQIDGEPRADEKGVTPDKEAVFNRQCTDVFRILNVEPRMQIIDVRAAEKCIGASADGEKVSRRNKEFMAWSISTKSAFLVLNGNARRTTAESTNIMTSCSVRCYSIHKKDKLSRLQLTWFATHHTDWQDPLEGVIGMLRGLCAQLLSRGAMSGRIDLSPFDGEQVEKKGSICCIIDGTHALSWHSEDFQYAFDFLKDLVKEFNLQHHPVALKILLTHPTMSTLSTAEWLGEYGTAFTPEGRIGDILPRGQKDGGRN</sequence>
<accession>A0ACC3NMN2</accession>
<keyword evidence="2" id="KW-1185">Reference proteome</keyword>
<gene>
    <name evidence="1" type="ORF">LTR37_004497</name>
</gene>
<organism evidence="1 2">
    <name type="scientific">Vermiconidia calcicola</name>
    <dbReference type="NCBI Taxonomy" id="1690605"/>
    <lineage>
        <taxon>Eukaryota</taxon>
        <taxon>Fungi</taxon>
        <taxon>Dikarya</taxon>
        <taxon>Ascomycota</taxon>
        <taxon>Pezizomycotina</taxon>
        <taxon>Dothideomycetes</taxon>
        <taxon>Dothideomycetidae</taxon>
        <taxon>Mycosphaerellales</taxon>
        <taxon>Extremaceae</taxon>
        <taxon>Vermiconidia</taxon>
    </lineage>
</organism>
<dbReference type="Proteomes" id="UP001281147">
    <property type="component" value="Unassembled WGS sequence"/>
</dbReference>
<evidence type="ECO:0000313" key="2">
    <source>
        <dbReference type="Proteomes" id="UP001281147"/>
    </source>
</evidence>
<evidence type="ECO:0000313" key="1">
    <source>
        <dbReference type="EMBL" id="KAK3719278.1"/>
    </source>
</evidence>
<dbReference type="EMBL" id="JAUTXU010000027">
    <property type="protein sequence ID" value="KAK3719278.1"/>
    <property type="molecule type" value="Genomic_DNA"/>
</dbReference>
<reference evidence="1" key="1">
    <citation type="submission" date="2023-07" db="EMBL/GenBank/DDBJ databases">
        <title>Black Yeasts Isolated from many extreme environments.</title>
        <authorList>
            <person name="Coleine C."/>
            <person name="Stajich J.E."/>
            <person name="Selbmann L."/>
        </authorList>
    </citation>
    <scope>NUCLEOTIDE SEQUENCE</scope>
    <source>
        <strain evidence="1">CCFEE 5714</strain>
    </source>
</reference>
<name>A0ACC3NMN2_9PEZI</name>